<comment type="similarity">
    <text evidence="2 13">Belongs to the type III secretion exporter family.</text>
</comment>
<protein>
    <recommendedName>
        <fullName evidence="3 13">Flagellar biosynthetic protein FlhB</fullName>
    </recommendedName>
</protein>
<feature type="region of interest" description="Disordered" evidence="14">
    <location>
        <begin position="1"/>
        <end position="20"/>
    </location>
</feature>
<name>A0A1C1YRV3_9HYPH</name>
<reference evidence="15 16" key="1">
    <citation type="submission" date="2015-12" db="EMBL/GenBank/DDBJ databases">
        <authorList>
            <person name="Shamseldin A."/>
            <person name="Moawad H."/>
            <person name="Abd El-Rahim W.M."/>
            <person name="Sadowsky M.J."/>
        </authorList>
    </citation>
    <scope>NUCLEOTIDE SEQUENCE [LARGE SCALE GENOMIC DNA]</scope>
    <source>
        <strain evidence="15 16">JC234</strain>
    </source>
</reference>
<keyword evidence="10 13" id="KW-0472">Membrane</keyword>
<keyword evidence="7 13" id="KW-1005">Bacterial flagellum biogenesis</keyword>
<proteinExistence type="inferred from homology"/>
<dbReference type="Pfam" id="PF01312">
    <property type="entry name" value="Bac_export_2"/>
    <property type="match status" value="1"/>
</dbReference>
<dbReference type="PANTHER" id="PTHR30531:SF12">
    <property type="entry name" value="FLAGELLAR BIOSYNTHETIC PROTEIN FLHB"/>
    <property type="match status" value="1"/>
</dbReference>
<dbReference type="InterPro" id="IPR006135">
    <property type="entry name" value="T3SS_substrate_exporter"/>
</dbReference>
<keyword evidence="16" id="KW-1185">Reference proteome</keyword>
<evidence type="ECO:0000256" key="2">
    <source>
        <dbReference type="ARBA" id="ARBA00010690"/>
    </source>
</evidence>
<accession>A0A1C1YRV3</accession>
<dbReference type="EMBL" id="LQZT01000042">
    <property type="protein sequence ID" value="OCW56204.1"/>
    <property type="molecule type" value="Genomic_DNA"/>
</dbReference>
<dbReference type="AlphaFoldDB" id="A0A1C1YRV3"/>
<evidence type="ECO:0000313" key="15">
    <source>
        <dbReference type="EMBL" id="OCW56204.1"/>
    </source>
</evidence>
<dbReference type="RefSeq" id="WP_066181958.1">
    <property type="nucleotide sequence ID" value="NZ_LQZT01000042.1"/>
</dbReference>
<feature type="compositionally biased region" description="Basic and acidic residues" evidence="14">
    <location>
        <begin position="7"/>
        <end position="20"/>
    </location>
</feature>
<evidence type="ECO:0000256" key="10">
    <source>
        <dbReference type="ARBA" id="ARBA00023136"/>
    </source>
</evidence>
<comment type="caution">
    <text evidence="15">The sequence shown here is derived from an EMBL/GenBank/DDBJ whole genome shotgun (WGS) entry which is preliminary data.</text>
</comment>
<comment type="caution">
    <text evidence="13">Lacks conserved residue(s) required for the propagation of feature annotation.</text>
</comment>
<keyword evidence="5 13" id="KW-1003">Cell membrane</keyword>
<sequence length="363" mass="40202">MADGEDKDSKTEEPTEKKLRDAVDKGNVPFSREVPIFASVLAMLIYLVFFLPDRAGYFVEALRDLFEQADGWRLQNGGDALGLFQVLFFEVGAVLLPAFALLMGFGIAASVLQNMPSPVFDRIQPKLERISPAKGFGRIYGAKGMVEFAKSMTKIVIVSAVVATVLHEDFYRTLDFMFSDPTLVAPEMARLAGKVIVVVLICTATLAVLDLLWTRYSWNADLRMSKQDIKDELKQSDGDPIVKARQRSLARDRARRRMIAEVPRATLVIANPTHYAVALRYVREEGGAPVVIAKGQDLIALKIREVAEAHGIPVFEDPPLARSMFAQVSVDNFIPAVFYKAVAELVHRIYATKTKNKTAGALP</sequence>
<feature type="transmembrane region" description="Helical" evidence="13">
    <location>
        <begin position="86"/>
        <end position="112"/>
    </location>
</feature>
<dbReference type="InterPro" id="IPR029025">
    <property type="entry name" value="T3SS_substrate_exporter_C"/>
</dbReference>
<dbReference type="Gene3D" id="3.40.1690.10">
    <property type="entry name" value="secretion proteins EscU"/>
    <property type="match status" value="1"/>
</dbReference>
<dbReference type="GO" id="GO:0009306">
    <property type="term" value="P:protein secretion"/>
    <property type="evidence" value="ECO:0007669"/>
    <property type="project" value="InterPro"/>
</dbReference>
<evidence type="ECO:0000256" key="8">
    <source>
        <dbReference type="ARBA" id="ARBA00022927"/>
    </source>
</evidence>
<dbReference type="OrthoDB" id="9807950at2"/>
<evidence type="ECO:0000256" key="3">
    <source>
        <dbReference type="ARBA" id="ARBA00021622"/>
    </source>
</evidence>
<feature type="transmembrane region" description="Helical" evidence="13">
    <location>
        <begin position="191"/>
        <end position="213"/>
    </location>
</feature>
<keyword evidence="11 13" id="KW-1006">Bacterial flagellum protein export</keyword>
<dbReference type="GO" id="GO:0044780">
    <property type="term" value="P:bacterial-type flagellum assembly"/>
    <property type="evidence" value="ECO:0007669"/>
    <property type="project" value="InterPro"/>
</dbReference>
<dbReference type="PRINTS" id="PR00950">
    <property type="entry name" value="TYPE3IMSPROT"/>
</dbReference>
<organism evidence="15 16">
    <name type="scientific">Hoeflea olei</name>
    <dbReference type="NCBI Taxonomy" id="1480615"/>
    <lineage>
        <taxon>Bacteria</taxon>
        <taxon>Pseudomonadati</taxon>
        <taxon>Pseudomonadota</taxon>
        <taxon>Alphaproteobacteria</taxon>
        <taxon>Hyphomicrobiales</taxon>
        <taxon>Rhizobiaceae</taxon>
        <taxon>Hoeflea</taxon>
    </lineage>
</organism>
<keyword evidence="6 13" id="KW-0812">Transmembrane</keyword>
<evidence type="ECO:0000256" key="12">
    <source>
        <dbReference type="ARBA" id="ARBA00025078"/>
    </source>
</evidence>
<dbReference type="GO" id="GO:0005886">
    <property type="term" value="C:plasma membrane"/>
    <property type="evidence" value="ECO:0007669"/>
    <property type="project" value="UniProtKB-SubCell"/>
</dbReference>
<evidence type="ECO:0000256" key="7">
    <source>
        <dbReference type="ARBA" id="ARBA00022795"/>
    </source>
</evidence>
<evidence type="ECO:0000256" key="1">
    <source>
        <dbReference type="ARBA" id="ARBA00004651"/>
    </source>
</evidence>
<keyword evidence="4 13" id="KW-0813">Transport</keyword>
<feature type="transmembrane region" description="Helical" evidence="13">
    <location>
        <begin position="34"/>
        <end position="52"/>
    </location>
</feature>
<keyword evidence="9 13" id="KW-1133">Transmembrane helix</keyword>
<gene>
    <name evidence="13 15" type="primary">flhB</name>
    <name evidence="15" type="ORF">AWJ14_19100</name>
</gene>
<dbReference type="FunFam" id="3.40.1690.10:FF:000001">
    <property type="entry name" value="Flagellar biosynthetic protein FlhB"/>
    <property type="match status" value="1"/>
</dbReference>
<dbReference type="SUPFAM" id="SSF160544">
    <property type="entry name" value="EscU C-terminal domain-like"/>
    <property type="match status" value="1"/>
</dbReference>
<dbReference type="Proteomes" id="UP000094795">
    <property type="component" value="Unassembled WGS sequence"/>
</dbReference>
<comment type="subcellular location">
    <subcellularLocation>
        <location evidence="1">Cell membrane</location>
        <topology evidence="1">Multi-pass membrane protein</topology>
    </subcellularLocation>
</comment>
<evidence type="ECO:0000256" key="5">
    <source>
        <dbReference type="ARBA" id="ARBA00022475"/>
    </source>
</evidence>
<keyword evidence="15" id="KW-0969">Cilium</keyword>
<dbReference type="STRING" id="1480615.AWJ14_19100"/>
<evidence type="ECO:0000256" key="4">
    <source>
        <dbReference type="ARBA" id="ARBA00022448"/>
    </source>
</evidence>
<dbReference type="Gene3D" id="6.10.250.2080">
    <property type="match status" value="1"/>
</dbReference>
<dbReference type="NCBIfam" id="TIGR00328">
    <property type="entry name" value="flhB"/>
    <property type="match status" value="1"/>
</dbReference>
<dbReference type="InterPro" id="IPR006136">
    <property type="entry name" value="FlhB"/>
</dbReference>
<evidence type="ECO:0000256" key="11">
    <source>
        <dbReference type="ARBA" id="ARBA00023225"/>
    </source>
</evidence>
<evidence type="ECO:0000256" key="6">
    <source>
        <dbReference type="ARBA" id="ARBA00022692"/>
    </source>
</evidence>
<comment type="function">
    <text evidence="12 13">Required for formation of the rod structure in the basal body of the flagellar apparatus. Together with FliI and FliH, may constitute the export apparatus of flagellin.</text>
</comment>
<dbReference type="PANTHER" id="PTHR30531">
    <property type="entry name" value="FLAGELLAR BIOSYNTHETIC PROTEIN FLHB"/>
    <property type="match status" value="1"/>
</dbReference>
<keyword evidence="15" id="KW-0282">Flagellum</keyword>
<evidence type="ECO:0000256" key="13">
    <source>
        <dbReference type="RuleBase" id="RU364091"/>
    </source>
</evidence>
<evidence type="ECO:0000256" key="14">
    <source>
        <dbReference type="SAM" id="MobiDB-lite"/>
    </source>
</evidence>
<evidence type="ECO:0000256" key="9">
    <source>
        <dbReference type="ARBA" id="ARBA00022989"/>
    </source>
</evidence>
<evidence type="ECO:0000313" key="16">
    <source>
        <dbReference type="Proteomes" id="UP000094795"/>
    </source>
</evidence>
<keyword evidence="8 13" id="KW-0653">Protein transport</keyword>
<keyword evidence="15" id="KW-0966">Cell projection</keyword>